<keyword evidence="3" id="KW-0732">Signal</keyword>
<evidence type="ECO:0000256" key="2">
    <source>
        <dbReference type="ARBA" id="ARBA00023157"/>
    </source>
</evidence>
<evidence type="ECO:0000313" key="4">
    <source>
        <dbReference type="EMBL" id="KAJ8470213.1"/>
    </source>
</evidence>
<comment type="similarity">
    <text evidence="1">Belongs to the Ole e I family.</text>
</comment>
<dbReference type="InterPro" id="IPR006040">
    <property type="entry name" value="Allergen_Ole_e_I_CS"/>
</dbReference>
<evidence type="ECO:0000313" key="5">
    <source>
        <dbReference type="EMBL" id="RRT42094.1"/>
    </source>
</evidence>
<feature type="chain" id="PRO_5044603904" description="Pollen-specific protein C13" evidence="3">
    <location>
        <begin position="27"/>
        <end position="163"/>
    </location>
</feature>
<dbReference type="PROSITE" id="PS00925">
    <property type="entry name" value="OLEEI"/>
    <property type="match status" value="1"/>
</dbReference>
<evidence type="ECO:0008006" key="8">
    <source>
        <dbReference type="Google" id="ProtNLM"/>
    </source>
</evidence>
<reference evidence="4 7" key="3">
    <citation type="submission" date="2022-12" db="EMBL/GenBank/DDBJ databases">
        <title>Chromosome-scale assembly of the Ensete ventricosum genome.</title>
        <authorList>
            <person name="Dussert Y."/>
            <person name="Stocks J."/>
            <person name="Wendawek A."/>
            <person name="Woldeyes F."/>
            <person name="Nichols R.A."/>
            <person name="Borrell J.S."/>
        </authorList>
    </citation>
    <scope>NUCLEOTIDE SEQUENCE [LARGE SCALE GENOMIC DNA]</scope>
    <source>
        <strain evidence="7">cv. Maze</strain>
        <strain evidence="4">MazeRef_0001</strain>
        <tissue evidence="4">Seeds</tissue>
    </source>
</reference>
<dbReference type="InterPro" id="IPR006041">
    <property type="entry name" value="Pollen_Ole_e1_allergen"/>
</dbReference>
<name>A0A444G5B4_ENSVE</name>
<dbReference type="Proteomes" id="UP001222027">
    <property type="component" value="Unassembled WGS sequence"/>
</dbReference>
<accession>A0A444G5B4</accession>
<keyword evidence="7" id="KW-1185">Reference proteome</keyword>
<protein>
    <recommendedName>
        <fullName evidence="8">Pollen-specific protein C13</fullName>
    </recommendedName>
</protein>
<dbReference type="EMBL" id="AMZH03018078">
    <property type="protein sequence ID" value="RRT42094.1"/>
    <property type="molecule type" value="Genomic_DNA"/>
</dbReference>
<evidence type="ECO:0000256" key="1">
    <source>
        <dbReference type="ARBA" id="ARBA00010049"/>
    </source>
</evidence>
<sequence length="163" mass="17561">MASHLRVFTALCLLSTFLCTVGFAIAVPNLVVEGRVYCDTCRAGFETKATEYIEGAKVKLECKNYTTGASTFTAEAVTNDKGTYQIPVSDDHQEESCSVMLVSSPRKDCAEISDGRNNAPIVLTHNVGITSGVRYANSLGFLKDEPLASCGQMLMQYALGVDD</sequence>
<comment type="caution">
    <text evidence="5">The sequence shown here is derived from an EMBL/GenBank/DDBJ whole genome shotgun (WGS) entry which is preliminary data.</text>
</comment>
<evidence type="ECO:0000313" key="7">
    <source>
        <dbReference type="Proteomes" id="UP001222027"/>
    </source>
</evidence>
<dbReference type="EMBL" id="JAQQAF010000007">
    <property type="protein sequence ID" value="KAJ8470213.1"/>
    <property type="molecule type" value="Genomic_DNA"/>
</dbReference>
<dbReference type="Pfam" id="PF01190">
    <property type="entry name" value="Pollen_Ole_e_1"/>
    <property type="match status" value="1"/>
</dbReference>
<organism evidence="5 6">
    <name type="scientific">Ensete ventricosum</name>
    <name type="common">Abyssinian banana</name>
    <name type="synonym">Musa ensete</name>
    <dbReference type="NCBI Taxonomy" id="4639"/>
    <lineage>
        <taxon>Eukaryota</taxon>
        <taxon>Viridiplantae</taxon>
        <taxon>Streptophyta</taxon>
        <taxon>Embryophyta</taxon>
        <taxon>Tracheophyta</taxon>
        <taxon>Spermatophyta</taxon>
        <taxon>Magnoliopsida</taxon>
        <taxon>Liliopsida</taxon>
        <taxon>Zingiberales</taxon>
        <taxon>Musaceae</taxon>
        <taxon>Ensete</taxon>
    </lineage>
</organism>
<gene>
    <name evidence="5" type="ORF">B296_00048490</name>
    <name evidence="4" type="ORF">OPV22_024556</name>
</gene>
<reference evidence="5 6" key="1">
    <citation type="journal article" date="2014" name="Agronomy (Basel)">
        <title>A Draft Genome Sequence for Ensete ventricosum, the Drought-Tolerant Tree Against Hunger.</title>
        <authorList>
            <person name="Harrison J."/>
            <person name="Moore K.A."/>
            <person name="Paszkiewicz K."/>
            <person name="Jones T."/>
            <person name="Grant M."/>
            <person name="Ambacheew D."/>
            <person name="Muzemil S."/>
            <person name="Studholme D.J."/>
        </authorList>
    </citation>
    <scope>NUCLEOTIDE SEQUENCE [LARGE SCALE GENOMIC DNA]</scope>
</reference>
<reference evidence="5" key="2">
    <citation type="submission" date="2018-09" db="EMBL/GenBank/DDBJ databases">
        <authorList>
            <person name="Harrison J."/>
            <person name="Moore K.A."/>
            <person name="Paszkiewicz K."/>
            <person name="Jones T."/>
            <person name="Grant M."/>
            <person name="Ambacheew D."/>
            <person name="Muzemil S."/>
            <person name="Studholme D."/>
        </authorList>
    </citation>
    <scope>NUCLEOTIDE SEQUENCE</scope>
</reference>
<feature type="signal peptide" evidence="3">
    <location>
        <begin position="1"/>
        <end position="26"/>
    </location>
</feature>
<dbReference type="GO" id="GO:0005615">
    <property type="term" value="C:extracellular space"/>
    <property type="evidence" value="ECO:0007669"/>
    <property type="project" value="InterPro"/>
</dbReference>
<evidence type="ECO:0000256" key="3">
    <source>
        <dbReference type="SAM" id="SignalP"/>
    </source>
</evidence>
<proteinExistence type="inferred from homology"/>
<evidence type="ECO:0000313" key="6">
    <source>
        <dbReference type="Proteomes" id="UP000287651"/>
    </source>
</evidence>
<dbReference type="PANTHER" id="PTHR31614:SF28">
    <property type="entry name" value="OS05G0220300 PROTEIN"/>
    <property type="match status" value="1"/>
</dbReference>
<dbReference type="Proteomes" id="UP000287651">
    <property type="component" value="Unassembled WGS sequence"/>
</dbReference>
<dbReference type="OrthoDB" id="1896520at2759"/>
<dbReference type="AlphaFoldDB" id="A0A444G5B4"/>
<keyword evidence="2" id="KW-1015">Disulfide bond</keyword>
<dbReference type="PANTHER" id="PTHR31614">
    <property type="entry name" value="PROTEIN DOWNSTREAM OF FLC-RELATED"/>
    <property type="match status" value="1"/>
</dbReference>